<protein>
    <submittedName>
        <fullName evidence="3">Uncharacterized protein</fullName>
    </submittedName>
</protein>
<organism evidence="2 3">
    <name type="scientific">Steinernema glaseri</name>
    <dbReference type="NCBI Taxonomy" id="37863"/>
    <lineage>
        <taxon>Eukaryota</taxon>
        <taxon>Metazoa</taxon>
        <taxon>Ecdysozoa</taxon>
        <taxon>Nematoda</taxon>
        <taxon>Chromadorea</taxon>
        <taxon>Rhabditida</taxon>
        <taxon>Tylenchina</taxon>
        <taxon>Panagrolaimomorpha</taxon>
        <taxon>Strongyloidoidea</taxon>
        <taxon>Steinernematidae</taxon>
        <taxon>Steinernema</taxon>
    </lineage>
</organism>
<feature type="region of interest" description="Disordered" evidence="1">
    <location>
        <begin position="54"/>
        <end position="74"/>
    </location>
</feature>
<keyword evidence="2" id="KW-1185">Reference proteome</keyword>
<dbReference type="AlphaFoldDB" id="A0A1I8AJ30"/>
<reference evidence="3" key="1">
    <citation type="submission" date="2016-11" db="UniProtKB">
        <authorList>
            <consortium name="WormBaseParasite"/>
        </authorList>
    </citation>
    <scope>IDENTIFICATION</scope>
</reference>
<accession>A0A1I8AJ30</accession>
<evidence type="ECO:0000256" key="1">
    <source>
        <dbReference type="SAM" id="MobiDB-lite"/>
    </source>
</evidence>
<proteinExistence type="predicted"/>
<dbReference type="Proteomes" id="UP000095287">
    <property type="component" value="Unplaced"/>
</dbReference>
<name>A0A1I8AJ30_9BILA</name>
<evidence type="ECO:0000313" key="3">
    <source>
        <dbReference type="WBParaSite" id="L893_g6312.t1"/>
    </source>
</evidence>
<evidence type="ECO:0000313" key="2">
    <source>
        <dbReference type="Proteomes" id="UP000095287"/>
    </source>
</evidence>
<sequence length="74" mass="8564">MFNQLTSDEYIVAGNRSANHSQECFHITRGMKRGYGVIEYLLVPNAYEPQKCHNDHKAYEKGNEQGEEGKRIFD</sequence>
<dbReference type="WBParaSite" id="L893_g6312.t1">
    <property type="protein sequence ID" value="L893_g6312.t1"/>
    <property type="gene ID" value="L893_g6312"/>
</dbReference>